<dbReference type="InterPro" id="IPR015220">
    <property type="entry name" value="Glucodextranase_N"/>
</dbReference>
<dbReference type="CDD" id="cd07430">
    <property type="entry name" value="GH15_N"/>
    <property type="match status" value="1"/>
</dbReference>
<dbReference type="EC" id="3.2.1.3" evidence="4"/>
<dbReference type="InterPro" id="IPR008928">
    <property type="entry name" value="6-hairpin_glycosidase_sf"/>
</dbReference>
<reference evidence="4" key="1">
    <citation type="submission" date="2023-07" db="EMBL/GenBank/DDBJ databases">
        <title>Gilvimarinus algae sp. nov., isolated from the surface of Kelp.</title>
        <authorList>
            <person name="Sun Y.Y."/>
            <person name="Gong Y."/>
            <person name="Du Z.J."/>
        </authorList>
    </citation>
    <scope>NUCLEOTIDE SEQUENCE</scope>
    <source>
        <strain evidence="4">SDUM040014</strain>
    </source>
</reference>
<evidence type="ECO:0000259" key="2">
    <source>
        <dbReference type="Pfam" id="PF00723"/>
    </source>
</evidence>
<dbReference type="PANTHER" id="PTHR31616">
    <property type="entry name" value="TREHALASE"/>
    <property type="match status" value="1"/>
</dbReference>
<keyword evidence="1" id="KW-0732">Signal</keyword>
<dbReference type="Gene3D" id="1.50.10.10">
    <property type="match status" value="1"/>
</dbReference>
<evidence type="ECO:0000313" key="5">
    <source>
        <dbReference type="Proteomes" id="UP001168380"/>
    </source>
</evidence>
<dbReference type="GO" id="GO:0004339">
    <property type="term" value="F:glucan 1,4-alpha-glucosidase activity"/>
    <property type="evidence" value="ECO:0007669"/>
    <property type="project" value="UniProtKB-EC"/>
</dbReference>
<feature type="signal peptide" evidence="1">
    <location>
        <begin position="1"/>
        <end position="20"/>
    </location>
</feature>
<gene>
    <name evidence="4" type="ORF">QWI16_12875</name>
</gene>
<dbReference type="InterPro" id="IPR011613">
    <property type="entry name" value="GH15-like"/>
</dbReference>
<dbReference type="InterPro" id="IPR014718">
    <property type="entry name" value="GH-type_carb-bd"/>
</dbReference>
<dbReference type="Pfam" id="PF09137">
    <property type="entry name" value="Glucodextran_N"/>
    <property type="match status" value="1"/>
</dbReference>
<feature type="chain" id="PRO_5045055205" evidence="1">
    <location>
        <begin position="21"/>
        <end position="798"/>
    </location>
</feature>
<dbReference type="SUPFAM" id="SSF48208">
    <property type="entry name" value="Six-hairpin glycosidases"/>
    <property type="match status" value="1"/>
</dbReference>
<organism evidence="4 5">
    <name type="scientific">Gilvimarinus algae</name>
    <dbReference type="NCBI Taxonomy" id="3058037"/>
    <lineage>
        <taxon>Bacteria</taxon>
        <taxon>Pseudomonadati</taxon>
        <taxon>Pseudomonadota</taxon>
        <taxon>Gammaproteobacteria</taxon>
        <taxon>Cellvibrionales</taxon>
        <taxon>Cellvibrionaceae</taxon>
        <taxon>Gilvimarinus</taxon>
    </lineage>
</organism>
<name>A0ABT8THK1_9GAMM</name>
<keyword evidence="4" id="KW-0378">Hydrolase</keyword>
<feature type="domain" description="GH15-like" evidence="2">
    <location>
        <begin position="343"/>
        <end position="776"/>
    </location>
</feature>
<accession>A0ABT8THK1</accession>
<dbReference type="EMBL" id="JAULRT010000060">
    <property type="protein sequence ID" value="MDO3383065.1"/>
    <property type="molecule type" value="Genomic_DNA"/>
</dbReference>
<keyword evidence="5" id="KW-1185">Reference proteome</keyword>
<sequence length="798" mass="87466">MNIRLPASVFACLCTLSLSACQQQQEQDQPVQASAQRPIAPGAPGATPTWAYSGKTGIGTSYEQYVEGHYSDDAATGAVSKVWFSVAEGVVTETMYGLIHEAQIKDMQFVIEGPDFVDTEARDTNSRIEYLHTDAAGRPLSLAYKITNTDREGRYTIEKHLLTDPDQQTLLQRVIFTAHGKDITPHLVVNPHMANTGTRDSAWIDGQTAYSREGGTSLALISSASVAGSVGFVGRSDLLADLADGTQDWQFQTTGEQTGNVSLTLSLPTLSNESAQWDFALGFGKSPEAARAEAATSLNRGFAEVLAHYNGEGEHLGWEDYLASLEALPDLAETAADGGALSYTSALVLKAQEDKTHAGALIASLSNPWGDIVPATESSTGYKAVWPRDFYQVAMAFLAMGDSETPLVAFRYLQKVQVGEQTPGFSGTPGWFLQKTHVDGTLEWYSVQLDQTAMPIMLGWQLWQQGVLSDDEIRQWYQNMLRPAADFLADGGAFELGWNNTEIHPPYTQQERWEEQEGHSPSTTAAVIAGLITAAEIAEHSQDSDSAQHYRAKADKYRAQLESRTFTTQGVFPGDGRYYLRVNRNDNPNDQGRLIERNGQGALNESEIVDPGFLELVRYGVQSAAADSVRASLAEVDNIDVPDYLRVKYEFTRDGQTFAGWRRYGGDGYGERTGDGSGYGKGGTMHGDQRGRVWPFLTGERGHYELARANTEGTLDRALLIARYVAAMEYFANEGLMLPEQVWDGVGSNQTYGYAPGEGTNSATPLAWTHAEYIKLLRSVHDGAVWDYYPPVGERYRD</sequence>
<dbReference type="InterPro" id="IPR011013">
    <property type="entry name" value="Gal_mutarotase_sf_dom"/>
</dbReference>
<dbReference type="Proteomes" id="UP001168380">
    <property type="component" value="Unassembled WGS sequence"/>
</dbReference>
<dbReference type="Gene3D" id="2.70.98.10">
    <property type="match status" value="1"/>
</dbReference>
<evidence type="ECO:0000313" key="4">
    <source>
        <dbReference type="EMBL" id="MDO3383065.1"/>
    </source>
</evidence>
<feature type="domain" description="Glucodextranase N-terminal" evidence="3">
    <location>
        <begin position="40"/>
        <end position="322"/>
    </location>
</feature>
<dbReference type="RefSeq" id="WP_302713765.1">
    <property type="nucleotide sequence ID" value="NZ_JAULRT010000060.1"/>
</dbReference>
<dbReference type="NCBIfam" id="TIGR01535">
    <property type="entry name" value="glucan_glucosid"/>
    <property type="match status" value="1"/>
</dbReference>
<keyword evidence="4" id="KW-0326">Glycosidase</keyword>
<comment type="caution">
    <text evidence="4">The sequence shown here is derived from an EMBL/GenBank/DDBJ whole genome shotgun (WGS) entry which is preliminary data.</text>
</comment>
<dbReference type="InterPro" id="IPR012341">
    <property type="entry name" value="6hp_glycosidase-like_sf"/>
</dbReference>
<proteinExistence type="predicted"/>
<evidence type="ECO:0000259" key="3">
    <source>
        <dbReference type="Pfam" id="PF09137"/>
    </source>
</evidence>
<evidence type="ECO:0000256" key="1">
    <source>
        <dbReference type="SAM" id="SignalP"/>
    </source>
</evidence>
<dbReference type="SUPFAM" id="SSF74650">
    <property type="entry name" value="Galactose mutarotase-like"/>
    <property type="match status" value="1"/>
</dbReference>
<dbReference type="Pfam" id="PF00723">
    <property type="entry name" value="Glyco_hydro_15"/>
    <property type="match status" value="1"/>
</dbReference>
<dbReference type="PROSITE" id="PS51257">
    <property type="entry name" value="PROKAR_LIPOPROTEIN"/>
    <property type="match status" value="1"/>
</dbReference>
<dbReference type="InterPro" id="IPR006425">
    <property type="entry name" value="Glucoamylase_bac"/>
</dbReference>
<dbReference type="PANTHER" id="PTHR31616:SF0">
    <property type="entry name" value="GLUCAN 1,4-ALPHA-GLUCOSIDASE"/>
    <property type="match status" value="1"/>
</dbReference>
<protein>
    <submittedName>
        <fullName evidence="4">Glucan 1,4-alpha-glucosidase</fullName>
        <ecNumber evidence="4">3.2.1.3</ecNumber>
    </submittedName>
</protein>